<proteinExistence type="predicted"/>
<dbReference type="Gene3D" id="2.40.40.10">
    <property type="entry name" value="RlpA-like domain"/>
    <property type="match status" value="2"/>
</dbReference>
<dbReference type="GO" id="GO:0004540">
    <property type="term" value="F:RNA nuclease activity"/>
    <property type="evidence" value="ECO:0007669"/>
    <property type="project" value="InterPro"/>
</dbReference>
<dbReference type="GO" id="GO:0042742">
    <property type="term" value="P:defense response to bacterium"/>
    <property type="evidence" value="ECO:0007669"/>
    <property type="project" value="InterPro"/>
</dbReference>
<dbReference type="PANTHER" id="PTHR46351:SF7">
    <property type="entry name" value="HEVEIN-LIKE PREPROPROTEIN"/>
    <property type="match status" value="1"/>
</dbReference>
<dbReference type="AlphaFoldDB" id="A0A6A3CRB4"/>
<evidence type="ECO:0000259" key="2">
    <source>
        <dbReference type="PROSITE" id="PS51174"/>
    </source>
</evidence>
<dbReference type="PANTHER" id="PTHR46351">
    <property type="entry name" value="WOUND-INDUCED PROTEIN WIN2"/>
    <property type="match status" value="1"/>
</dbReference>
<reference evidence="3" key="1">
    <citation type="submission" date="2019-09" db="EMBL/GenBank/DDBJ databases">
        <title>Draft genome information of white flower Hibiscus syriacus.</title>
        <authorList>
            <person name="Kim Y.-M."/>
        </authorList>
    </citation>
    <scope>NUCLEOTIDE SEQUENCE [LARGE SCALE GENOMIC DNA]</scope>
    <source>
        <strain evidence="3">YM2019G1</strain>
    </source>
</reference>
<comment type="caution">
    <text evidence="3">The sequence shown here is derived from an EMBL/GenBank/DDBJ whole genome shotgun (WGS) entry which is preliminary data.</text>
</comment>
<dbReference type="InterPro" id="IPR044301">
    <property type="entry name" value="PR4"/>
</dbReference>
<accession>A0A6A3CRB4</accession>
<dbReference type="SUPFAM" id="SSF50685">
    <property type="entry name" value="Barwin-like endoglucanases"/>
    <property type="match status" value="1"/>
</dbReference>
<keyword evidence="1" id="KW-1015">Disulfide bond</keyword>
<keyword evidence="4" id="KW-1185">Reference proteome</keyword>
<dbReference type="PROSITE" id="PS51174">
    <property type="entry name" value="BARWIN_3"/>
    <property type="match status" value="1"/>
</dbReference>
<evidence type="ECO:0000313" key="3">
    <source>
        <dbReference type="EMBL" id="KAE8729669.1"/>
    </source>
</evidence>
<feature type="domain" description="Barwin" evidence="2">
    <location>
        <begin position="1"/>
        <end position="152"/>
    </location>
</feature>
<dbReference type="Pfam" id="PF00967">
    <property type="entry name" value="Barwin"/>
    <property type="match status" value="2"/>
</dbReference>
<gene>
    <name evidence="3" type="ORF">F3Y22_tig00003435pilonHSYRG00073</name>
</gene>
<evidence type="ECO:0000313" key="4">
    <source>
        <dbReference type="Proteomes" id="UP000436088"/>
    </source>
</evidence>
<sequence length="163" mass="18114">MNKANDAECKKYDADKPYEWHSKYYWTNIGGLGDLEQSCGKCIHVLASLMSKLIFLTTTLKRIIGPILHMPSARPTTAINPWSGAKDMDGRLTVTNTDTKDSVTVRIMDTCGGETQALVFDYETAFKPIDTDGEGRKEGHLTVDNEFVKCDGDVDSPLLIYSQ</sequence>
<evidence type="ECO:0000256" key="1">
    <source>
        <dbReference type="ARBA" id="ARBA00023157"/>
    </source>
</evidence>
<protein>
    <recommendedName>
        <fullName evidence="2">Barwin domain-containing protein</fullName>
    </recommendedName>
</protein>
<dbReference type="InterPro" id="IPR001153">
    <property type="entry name" value="Barwin_dom"/>
</dbReference>
<dbReference type="InterPro" id="IPR036908">
    <property type="entry name" value="RlpA-like_sf"/>
</dbReference>
<name>A0A6A3CRB4_HIBSY</name>
<dbReference type="EMBL" id="VEPZ02000220">
    <property type="protein sequence ID" value="KAE8729669.1"/>
    <property type="molecule type" value="Genomic_DNA"/>
</dbReference>
<dbReference type="GO" id="GO:0050832">
    <property type="term" value="P:defense response to fungus"/>
    <property type="evidence" value="ECO:0007669"/>
    <property type="project" value="InterPro"/>
</dbReference>
<dbReference type="Proteomes" id="UP000436088">
    <property type="component" value="Unassembled WGS sequence"/>
</dbReference>
<organism evidence="3 4">
    <name type="scientific">Hibiscus syriacus</name>
    <name type="common">Rose of Sharon</name>
    <dbReference type="NCBI Taxonomy" id="106335"/>
    <lineage>
        <taxon>Eukaryota</taxon>
        <taxon>Viridiplantae</taxon>
        <taxon>Streptophyta</taxon>
        <taxon>Embryophyta</taxon>
        <taxon>Tracheophyta</taxon>
        <taxon>Spermatophyta</taxon>
        <taxon>Magnoliopsida</taxon>
        <taxon>eudicotyledons</taxon>
        <taxon>Gunneridae</taxon>
        <taxon>Pentapetalae</taxon>
        <taxon>rosids</taxon>
        <taxon>malvids</taxon>
        <taxon>Malvales</taxon>
        <taxon>Malvaceae</taxon>
        <taxon>Malvoideae</taxon>
        <taxon>Hibiscus</taxon>
    </lineage>
</organism>